<gene>
    <name evidence="2" type="ORF">SMN809_LOCUS79851</name>
</gene>
<dbReference type="Gene3D" id="3.40.50.1820">
    <property type="entry name" value="alpha/beta hydrolase"/>
    <property type="match status" value="1"/>
</dbReference>
<name>A0A8S3JB25_9BILA</name>
<dbReference type="Proteomes" id="UP000676336">
    <property type="component" value="Unassembled WGS sequence"/>
</dbReference>
<reference evidence="2" key="1">
    <citation type="submission" date="2021-02" db="EMBL/GenBank/DDBJ databases">
        <authorList>
            <person name="Nowell W R."/>
        </authorList>
    </citation>
    <scope>NUCLEOTIDE SEQUENCE</scope>
</reference>
<organism evidence="2 3">
    <name type="scientific">Rotaria magnacalcarata</name>
    <dbReference type="NCBI Taxonomy" id="392030"/>
    <lineage>
        <taxon>Eukaryota</taxon>
        <taxon>Metazoa</taxon>
        <taxon>Spiralia</taxon>
        <taxon>Gnathifera</taxon>
        <taxon>Rotifera</taxon>
        <taxon>Eurotatoria</taxon>
        <taxon>Bdelloidea</taxon>
        <taxon>Philodinida</taxon>
        <taxon>Philodinidae</taxon>
        <taxon>Rotaria</taxon>
    </lineage>
</organism>
<dbReference type="InterPro" id="IPR050309">
    <property type="entry name" value="Type-B_Carboxylest/Lipase"/>
</dbReference>
<accession>A0A8S3JB25</accession>
<protein>
    <recommendedName>
        <fullName evidence="1">Carboxylesterase type B domain-containing protein</fullName>
    </recommendedName>
</protein>
<sequence>MFPNGSFSATSFGPCCPQRDAGLYIPMQDEQCLNLNIFTPKVTVNQSLLPVLVWIHGGGLQSGCSSQSI</sequence>
<dbReference type="AlphaFoldDB" id="A0A8S3JB25"/>
<dbReference type="InterPro" id="IPR029058">
    <property type="entry name" value="AB_hydrolase_fold"/>
</dbReference>
<dbReference type="SUPFAM" id="SSF53474">
    <property type="entry name" value="alpha/beta-Hydrolases"/>
    <property type="match status" value="1"/>
</dbReference>
<evidence type="ECO:0000313" key="3">
    <source>
        <dbReference type="Proteomes" id="UP000676336"/>
    </source>
</evidence>
<proteinExistence type="predicted"/>
<evidence type="ECO:0000313" key="2">
    <source>
        <dbReference type="EMBL" id="CAF5216049.1"/>
    </source>
</evidence>
<dbReference type="PANTHER" id="PTHR11559">
    <property type="entry name" value="CARBOXYLESTERASE"/>
    <property type="match status" value="1"/>
</dbReference>
<evidence type="ECO:0000259" key="1">
    <source>
        <dbReference type="Pfam" id="PF00135"/>
    </source>
</evidence>
<dbReference type="EMBL" id="CAJOBI010343661">
    <property type="protein sequence ID" value="CAF5216049.1"/>
    <property type="molecule type" value="Genomic_DNA"/>
</dbReference>
<feature type="non-terminal residue" evidence="2">
    <location>
        <position position="69"/>
    </location>
</feature>
<comment type="caution">
    <text evidence="2">The sequence shown here is derived from an EMBL/GenBank/DDBJ whole genome shotgun (WGS) entry which is preliminary data.</text>
</comment>
<dbReference type="InterPro" id="IPR002018">
    <property type="entry name" value="CarbesteraseB"/>
</dbReference>
<dbReference type="Pfam" id="PF00135">
    <property type="entry name" value="COesterase"/>
    <property type="match status" value="1"/>
</dbReference>
<feature type="domain" description="Carboxylesterase type B" evidence="1">
    <location>
        <begin position="5"/>
        <end position="67"/>
    </location>
</feature>